<evidence type="ECO:0000313" key="1">
    <source>
        <dbReference type="EMBL" id="BAT83604.1"/>
    </source>
</evidence>
<evidence type="ECO:0000313" key="2">
    <source>
        <dbReference type="Proteomes" id="UP000291084"/>
    </source>
</evidence>
<protein>
    <submittedName>
        <fullName evidence="1">Uncharacterized protein</fullName>
    </submittedName>
</protein>
<keyword evidence="2" id="KW-1185">Reference proteome</keyword>
<dbReference type="EMBL" id="AP015037">
    <property type="protein sequence ID" value="BAT83604.1"/>
    <property type="molecule type" value="Genomic_DNA"/>
</dbReference>
<dbReference type="AlphaFoldDB" id="A0A0S3RSP1"/>
<dbReference type="Proteomes" id="UP000291084">
    <property type="component" value="Chromosome 4"/>
</dbReference>
<gene>
    <name evidence="1" type="primary">Vigan.04G077800</name>
    <name evidence="1" type="ORF">VIGAN_04077800</name>
</gene>
<name>A0A0S3RSP1_PHAAN</name>
<accession>A0A0S3RSP1</accession>
<sequence length="86" mass="10034">MWHFLSHYIKVPFINKFTNLTYFSTYNPSHPEVCWKICQTSATCFLSMSNSLLNSLNFSLHGFNFNQPIIHFIQTPQVLVLGHLNL</sequence>
<proteinExistence type="predicted"/>
<organism evidence="1 2">
    <name type="scientific">Vigna angularis var. angularis</name>
    <dbReference type="NCBI Taxonomy" id="157739"/>
    <lineage>
        <taxon>Eukaryota</taxon>
        <taxon>Viridiplantae</taxon>
        <taxon>Streptophyta</taxon>
        <taxon>Embryophyta</taxon>
        <taxon>Tracheophyta</taxon>
        <taxon>Spermatophyta</taxon>
        <taxon>Magnoliopsida</taxon>
        <taxon>eudicotyledons</taxon>
        <taxon>Gunneridae</taxon>
        <taxon>Pentapetalae</taxon>
        <taxon>rosids</taxon>
        <taxon>fabids</taxon>
        <taxon>Fabales</taxon>
        <taxon>Fabaceae</taxon>
        <taxon>Papilionoideae</taxon>
        <taxon>50 kb inversion clade</taxon>
        <taxon>NPAAA clade</taxon>
        <taxon>indigoferoid/millettioid clade</taxon>
        <taxon>Phaseoleae</taxon>
        <taxon>Vigna</taxon>
    </lineage>
</organism>
<reference evidence="1 2" key="1">
    <citation type="journal article" date="2015" name="Sci. Rep.">
        <title>The power of single molecule real-time sequencing technology in the de novo assembly of a eukaryotic genome.</title>
        <authorList>
            <person name="Sakai H."/>
            <person name="Naito K."/>
            <person name="Ogiso-Tanaka E."/>
            <person name="Takahashi Y."/>
            <person name="Iseki K."/>
            <person name="Muto C."/>
            <person name="Satou K."/>
            <person name="Teruya K."/>
            <person name="Shiroma A."/>
            <person name="Shimoji M."/>
            <person name="Hirano T."/>
            <person name="Itoh T."/>
            <person name="Kaga A."/>
            <person name="Tomooka N."/>
        </authorList>
    </citation>
    <scope>NUCLEOTIDE SEQUENCE [LARGE SCALE GENOMIC DNA]</scope>
    <source>
        <strain evidence="2">cv. Shumari</strain>
    </source>
</reference>
<feature type="non-terminal residue" evidence="1">
    <location>
        <position position="86"/>
    </location>
</feature>